<dbReference type="InterPro" id="IPR003593">
    <property type="entry name" value="AAA+_ATPase"/>
</dbReference>
<dbReference type="GO" id="GO:0008270">
    <property type="term" value="F:zinc ion binding"/>
    <property type="evidence" value="ECO:0007669"/>
    <property type="project" value="UniProtKB-KW"/>
</dbReference>
<evidence type="ECO:0000256" key="7">
    <source>
        <dbReference type="ARBA" id="ARBA00022741"/>
    </source>
</evidence>
<keyword evidence="14" id="KW-0862">Zinc</keyword>
<keyword evidence="10 16" id="KW-1133">Transmembrane helix</keyword>
<evidence type="ECO:0000256" key="16">
    <source>
        <dbReference type="SAM" id="Phobius"/>
    </source>
</evidence>
<feature type="transmembrane region" description="Helical" evidence="16">
    <location>
        <begin position="119"/>
        <end position="138"/>
    </location>
</feature>
<feature type="zinc finger region" description="C3H1-type" evidence="14">
    <location>
        <begin position="1260"/>
        <end position="1289"/>
    </location>
</feature>
<dbReference type="PROSITE" id="PS50103">
    <property type="entry name" value="ZF_C3H1"/>
    <property type="match status" value="1"/>
</dbReference>
<comment type="caution">
    <text evidence="13">Lacks conserved residue(s) required for the propagation of feature annotation.</text>
</comment>
<keyword evidence="14" id="KW-0479">Metal-binding</keyword>
<dbReference type="InterPro" id="IPR000719">
    <property type="entry name" value="Prot_kinase_dom"/>
</dbReference>
<dbReference type="Gene3D" id="3.40.50.300">
    <property type="entry name" value="P-loop containing nucleotide triphosphate hydrolases"/>
    <property type="match status" value="2"/>
</dbReference>
<dbReference type="Pfam" id="PF24357">
    <property type="entry name" value="TMD0_ABC"/>
    <property type="match status" value="1"/>
</dbReference>
<dbReference type="SMART" id="SM00220">
    <property type="entry name" value="S_TKc"/>
    <property type="match status" value="1"/>
</dbReference>
<evidence type="ECO:0000313" key="21">
    <source>
        <dbReference type="Proteomes" id="UP000315783"/>
    </source>
</evidence>
<feature type="transmembrane region" description="Helical" evidence="16">
    <location>
        <begin position="866"/>
        <end position="887"/>
    </location>
</feature>
<evidence type="ECO:0000256" key="1">
    <source>
        <dbReference type="ARBA" id="ARBA00004496"/>
    </source>
</evidence>
<sequence>MDDSFGPRLFGHFDFTLLFEHTIFHIVPSSIFLFTLPYYLHKIIKCRPVVRPSWLLWAKLAVAVALAGLQLATVVFWYRSPLNSKVAQAASILSFLSFIGVIVMTYVSHIHFLQPDLFLASYINITLLFDLVTIYSYFHRTSLGSIARLSCALPALKFALVVLEEISKRKFVIAENRQQLGNEPTAGFWSRSTFLWINPLLLFGFRNLIDNNHLPDIGHQFSSKDLYESDESAAISLISTDVPGTEELISLLYDSLAMILEVGFGVAVLSIFVGVASVFTIVTAIIVAVLSKRMAKQMGITRKLWNEHIEERVAATSNILTQIKDIKMTGLAPSMETYLNDLRVKEVGVSLRTRRIICITFGISAFADTVTPAIVVAAALFWTRAAQTMSSARFYTILAVVTMIAQPLASFFASLPEWSAGFACLSRIQAYLTQDELKDPRRIGRASSTSSSIATDALGSGATSVALPVQYAIELSGVNVSMDLTGSILRDASIVIKSGEITMIHGSVGCGKSTLLKVMLGEMELRNGLALLRSPSIAFAGQRPWLLNTTIRLNIIGHKAYNHALYQKTIFICALGVDFESLPDGDQTIVGSGGCILSGGQMQRISIARAIYVEADVTILDDPFSSLDRETSALVRIRLISDGNATPNGRTLVMTTSMKQHLVDADTVFRVTDKGHVVALTKQQVNEELEDLARNHRSQKVSPTEYDATAEKPSEPPIVQPTSSDDADDIYNAQRDTVNTYSSLSLYAYFFRPAGVLFVTLWVVAVTLAAVSERLPNIFVRIWLDTDAGNNLYFIGYALLCVAHPLLNCLSAMFFYYYVNAKTANKLHENLVKATFRSTFEFITTEDAGSILNRFSSDTSMATQRVPALIMPTVFRAVSVIIDIGIIGSGAAYAAPAIPFFLGLIGSIQQYYLRTSRQLRVLELDTSKRLIRHFTETAAGIDHIRAFRWQEEVTKEFFSILDLTQKPFYFLYCIQQWLECALDFSSATAAILVVSLALKFSNTASANSMGLALLSLIGFSSTISEWVQASVAMETAFGAVTRIRSYCDRTPSEKYKDGKTPVTSQWPSRGQLELNCVSAFYRDDTMPQFNNATAIIRPGETLGIVGRTGSGKTTVLLSILNLVQYKGTISIDDREIRTVPPDLLRARITTITQGGIHLRGSVKFNLDPFDPAQRPPTCIVTNEMCQSALDRVGLWDIISRRGDLSSRMKGVSLSHGQRQLFQLARAILHHEITGSKIILMDEVTSSLDEDTEARMAAVIENKETLCRNVLIYGHCRYEDQGCTFSHDQNKSNNQNQNQQDLSKKSLNVESPSFTPANLGPAAAVKKSFTSQAANAPSFTPRGIAGNATPVEGDAAVFNPAAIREFTPSFDQNASAVTNGAVDPFNMVTVGQGLPAAAAAAAAAAFNPYAENHAGIAGAAQQFFQGGQFPPQPLQYHLYAPVGPHREDLMQYHRVTHDFFMPEKLREEMQRKSEASLQVINSQLPQLDNFHSLVALDTTQRKNSNIFGYPTWVYKGTSSKTGNIYCLRRIEGFRLTNEHAIRSVNEWKRIDNANVITIHDAFTTRAFGDSSLIFVQDYHPLAKSLAEHHLTTNPVHGQRFQPKSPISEAVLWGYISQIANALKAIHSSNLAARCIDVSKILLTGKNRVRLNACSILDVVQFENRRPLLELQQEDFVQFGRTMLCLATGTLPVHLNNITTSVEQMSRTYSAELRDTIIWLLTPVQTPAQKTIDEFIRGVAGHIVATLDQSQHQADELNTELYRELENGRIARLLMKLGTVNERQEFDGDRAWSENGERYMLKLFRDHVFHQVDGSNNPVLDMGHMLRNLNKLDAGTDEKICLTSRDEQTSFIVSYKELKKQLGSAFNDLQKASKQGRGI</sequence>
<dbReference type="InterPro" id="IPR003439">
    <property type="entry name" value="ABC_transporter-like_ATP-bd"/>
</dbReference>
<comment type="subcellular location">
    <subcellularLocation>
        <location evidence="2">Cell membrane</location>
        <topology evidence="2">Multi-pass membrane protein</topology>
    </subcellularLocation>
    <subcellularLocation>
        <location evidence="1 13">Cytoplasm</location>
    </subcellularLocation>
</comment>
<dbReference type="Gene3D" id="1.20.1560.10">
    <property type="entry name" value="ABC transporter type 1, transmembrane domain"/>
    <property type="match status" value="2"/>
</dbReference>
<evidence type="ECO:0000256" key="6">
    <source>
        <dbReference type="ARBA" id="ARBA00022692"/>
    </source>
</evidence>
<dbReference type="InterPro" id="IPR017871">
    <property type="entry name" value="ABC_transporter-like_CS"/>
</dbReference>
<dbReference type="SUPFAM" id="SSF56112">
    <property type="entry name" value="Protein kinase-like (PK-like)"/>
    <property type="match status" value="1"/>
</dbReference>
<dbReference type="InterPro" id="IPR011009">
    <property type="entry name" value="Kinase-like_dom_sf"/>
</dbReference>
<comment type="domain">
    <text evidence="13">The pseudokinase domain, the coiled-coil (CC), and C-terminal knob domain (CK) form a structural unit (PKC) that forms an extensive high-affinity interaction surface for PAN2.</text>
</comment>
<evidence type="ECO:0000313" key="20">
    <source>
        <dbReference type="EMBL" id="TQW01100.1"/>
    </source>
</evidence>
<dbReference type="Proteomes" id="UP000315783">
    <property type="component" value="Unassembled WGS sequence"/>
</dbReference>
<feature type="binding site" evidence="13">
    <location>
        <begin position="1576"/>
        <end position="1583"/>
    </location>
    <ligand>
        <name>ATP</name>
        <dbReference type="ChEBI" id="CHEBI:30616"/>
    </ligand>
</feature>
<dbReference type="PANTHER" id="PTHR12272">
    <property type="entry name" value="DEADENYLATION COMPLEX SUBUNIT PAN3"/>
    <property type="match status" value="1"/>
</dbReference>
<dbReference type="GO" id="GO:0000289">
    <property type="term" value="P:nuclear-transcribed mRNA poly(A) tail shortening"/>
    <property type="evidence" value="ECO:0007669"/>
    <property type="project" value="UniProtKB-UniRule"/>
</dbReference>
<feature type="domain" description="ABC transporter" evidence="18">
    <location>
        <begin position="1074"/>
        <end position="1318"/>
    </location>
</feature>
<feature type="binding site" evidence="13">
    <location>
        <position position="1527"/>
    </location>
    <ligand>
        <name>ATP</name>
        <dbReference type="ChEBI" id="CHEBI:30616"/>
    </ligand>
</feature>
<evidence type="ECO:0000256" key="9">
    <source>
        <dbReference type="ARBA" id="ARBA00022840"/>
    </source>
</evidence>
<dbReference type="InterPro" id="IPR027417">
    <property type="entry name" value="P-loop_NTPase"/>
</dbReference>
<keyword evidence="4 13" id="KW-0963">Cytoplasm</keyword>
<evidence type="ECO:0000259" key="17">
    <source>
        <dbReference type="PROSITE" id="PS50103"/>
    </source>
</evidence>
<dbReference type="GO" id="GO:0000932">
    <property type="term" value="C:P-body"/>
    <property type="evidence" value="ECO:0007669"/>
    <property type="project" value="TreeGrafter"/>
</dbReference>
<evidence type="ECO:0000256" key="11">
    <source>
        <dbReference type="ARBA" id="ARBA00023054"/>
    </source>
</evidence>
<dbReference type="Pfam" id="PF00005">
    <property type="entry name" value="ABC_tran"/>
    <property type="match status" value="2"/>
</dbReference>
<comment type="caution">
    <text evidence="20">The sequence shown here is derived from an EMBL/GenBank/DDBJ whole genome shotgun (WGS) entry which is preliminary data.</text>
</comment>
<dbReference type="PROSITE" id="PS50893">
    <property type="entry name" value="ABC_TRANSPORTER_2"/>
    <property type="match status" value="2"/>
</dbReference>
<evidence type="ECO:0000256" key="2">
    <source>
        <dbReference type="ARBA" id="ARBA00004651"/>
    </source>
</evidence>
<feature type="coiled-coil region" evidence="13">
    <location>
        <begin position="1739"/>
        <end position="1777"/>
    </location>
</feature>
<feature type="transmembrane region" description="Helical" evidence="16">
    <location>
        <begin position="262"/>
        <end position="290"/>
    </location>
</feature>
<dbReference type="CDD" id="cd18580">
    <property type="entry name" value="ABC_6TM_ABCC_D2"/>
    <property type="match status" value="1"/>
</dbReference>
<dbReference type="Pfam" id="PF18101">
    <property type="entry name" value="Pan3_CK"/>
    <property type="match status" value="1"/>
</dbReference>
<feature type="transmembrane region" description="Helical" evidence="16">
    <location>
        <begin position="22"/>
        <end position="40"/>
    </location>
</feature>
<dbReference type="InterPro" id="IPR036640">
    <property type="entry name" value="ABC1_TM_sf"/>
</dbReference>
<dbReference type="EMBL" id="SPUK01000001">
    <property type="protein sequence ID" value="TQW01100.1"/>
    <property type="molecule type" value="Genomic_DNA"/>
</dbReference>
<comment type="function">
    <text evidence="13">Regulatory subunit of the poly(A)-nuclease (PAN) deadenylation complex, one of two cytoplasmic mRNA deadenylases involved in mRNA turnover. PAN specifically shortens poly(A) tails of RNA and the activity is stimulated by poly(A)-binding protein PAB1. PAN deadenylation is followed by rapid degradation of the shortened mRNA tails by the CCR4-NOT complex. Deadenylated mRNAs are then degraded by two alternative mechanisms, namely exosome-mediated 3'-5' exonucleolytic degradation, or deadenlyation-dependent mRNA decaping and subsequent 5'-3' exonucleolytic degradation by XRN1. May also be involved in post-transcriptional maturation of mRNA poly(A) tails. PAN3 acts as a positive regulator for PAN activity, recruiting the catalytic subunit PAN2 to mRNA via its interaction with RNA and with PAB1.</text>
</comment>
<protein>
    <recommendedName>
        <fullName evidence="13">PAN2-PAN3 deadenylation complex subunit PAN3</fullName>
    </recommendedName>
    <alternativeName>
        <fullName evidence="13">PAB1P-dependent poly(A)-specific ribonuclease</fullName>
    </alternativeName>
    <alternativeName>
        <fullName evidence="13">Poly(A)-nuclease deadenylation complex subunit 3</fullName>
        <shortName evidence="13">PAN deadenylation complex subunit 3</shortName>
    </alternativeName>
</protein>
<comment type="subunit">
    <text evidence="13">Homodimer. Forms a heterotrimer with a catalytic subunit PAN2 to form the poly(A)-nuclease (PAN) deadenylation complex. Interacts (via PAM-2 motif) with poly(A)-binding protein PAB1 (via PABC domain), conferring substrate specificity of the enzyme complex.</text>
</comment>
<dbReference type="InterPro" id="IPR044726">
    <property type="entry name" value="ABCC_6TM_D2"/>
</dbReference>
<feature type="region of interest" description="Disordered" evidence="15">
    <location>
        <begin position="692"/>
        <end position="726"/>
    </location>
</feature>
<comment type="domain">
    <text evidence="13">The N-terminal zinc finger binds to poly(A) RNA.</text>
</comment>
<accession>A0A545VHG8</accession>
<dbReference type="GO" id="GO:0008143">
    <property type="term" value="F:poly(A) binding"/>
    <property type="evidence" value="ECO:0007669"/>
    <property type="project" value="TreeGrafter"/>
</dbReference>
<dbReference type="Gene3D" id="1.10.510.10">
    <property type="entry name" value="Transferase(Phosphotransferase) domain 1"/>
    <property type="match status" value="1"/>
</dbReference>
<dbReference type="Gene3D" id="1.10.287.3700">
    <property type="match status" value="1"/>
</dbReference>
<feature type="domain" description="C3H1-type" evidence="17">
    <location>
        <begin position="1260"/>
        <end position="1289"/>
    </location>
</feature>
<evidence type="ECO:0000256" key="10">
    <source>
        <dbReference type="ARBA" id="ARBA00022989"/>
    </source>
</evidence>
<feature type="domain" description="ABC transmembrane type-1" evidence="19">
    <location>
        <begin position="750"/>
        <end position="1024"/>
    </location>
</feature>
<keyword evidence="11 13" id="KW-0175">Coiled coil</keyword>
<keyword evidence="5 13" id="KW-0507">mRNA processing</keyword>
<evidence type="ECO:0000256" key="13">
    <source>
        <dbReference type="HAMAP-Rule" id="MF_03181"/>
    </source>
</evidence>
<dbReference type="PANTHER" id="PTHR12272:SF11">
    <property type="entry name" value="PAN2-PAN3 DEADENYLATION COMPLEX SUBUNIT PAN3"/>
    <property type="match status" value="1"/>
</dbReference>
<comment type="domain">
    <text evidence="13">Contains a pseudokinase domain. The protein kinase domain is predicted to be catalytically inactive because some of the residues important for catalytic activity are substituted and it lacks the equivalent of the binding site for a peptide substrate. However, it has retained an ATP-binding site and ATP-binding is required for mRNA degradation, stimulating the activity of the PAN2 nuclease in vitro. The nucleotide-binding site is juxtaposed to the RNase active site of PAN2 in the complex and may actually bind nucleosides of a poly(A) RNA rather than ATP, feeding the poly(A)-tail to the active site of the deadenylase and thus increasing the efficiency with which this distributive enzyme degrades oligo(A) RNAs.</text>
</comment>
<gene>
    <name evidence="13" type="primary">PAN3</name>
    <name evidence="20" type="ORF">IF1G_01031</name>
</gene>
<evidence type="ECO:0000256" key="4">
    <source>
        <dbReference type="ARBA" id="ARBA00022490"/>
    </source>
</evidence>
<dbReference type="InterPro" id="IPR000571">
    <property type="entry name" value="Znf_CCCH"/>
</dbReference>
<feature type="domain" description="ABC transporter" evidence="18">
    <location>
        <begin position="473"/>
        <end position="705"/>
    </location>
</feature>
<evidence type="ECO:0000256" key="14">
    <source>
        <dbReference type="PROSITE-ProRule" id="PRU00723"/>
    </source>
</evidence>
<dbReference type="HAMAP" id="MF_03181">
    <property type="entry name" value="PAN3"/>
    <property type="match status" value="1"/>
</dbReference>
<evidence type="ECO:0000256" key="3">
    <source>
        <dbReference type="ARBA" id="ARBA00022475"/>
    </source>
</evidence>
<dbReference type="InterPro" id="IPR056227">
    <property type="entry name" value="TMD0_ABC"/>
</dbReference>
<dbReference type="SUPFAM" id="SSF52540">
    <property type="entry name" value="P-loop containing nucleoside triphosphate hydrolases"/>
    <property type="match status" value="2"/>
</dbReference>
<keyword evidence="21" id="KW-1185">Reference proteome</keyword>
<feature type="transmembrane region" description="Helical" evidence="16">
    <location>
        <begin position="749"/>
        <end position="772"/>
    </location>
</feature>
<reference evidence="20 21" key="1">
    <citation type="journal article" date="2019" name="Appl. Microbiol. Biotechnol.">
        <title>Genome sequence of Isaria javanica and comparative genome analysis insights into family S53 peptidase evolution in fungal entomopathogens.</title>
        <authorList>
            <person name="Lin R."/>
            <person name="Zhang X."/>
            <person name="Xin B."/>
            <person name="Zou M."/>
            <person name="Gao Y."/>
            <person name="Qin F."/>
            <person name="Hu Q."/>
            <person name="Xie B."/>
            <person name="Cheng X."/>
        </authorList>
    </citation>
    <scope>NUCLEOTIDE SEQUENCE [LARGE SCALE GENOMIC DNA]</scope>
    <source>
        <strain evidence="20 21">IJ1G</strain>
    </source>
</reference>
<keyword evidence="9 13" id="KW-0067">ATP-binding</keyword>
<dbReference type="STRING" id="43265.A0A545VHG8"/>
<evidence type="ECO:0000256" key="15">
    <source>
        <dbReference type="SAM" id="MobiDB-lite"/>
    </source>
</evidence>
<dbReference type="GO" id="GO:0006397">
    <property type="term" value="P:mRNA processing"/>
    <property type="evidence" value="ECO:0007669"/>
    <property type="project" value="UniProtKB-KW"/>
</dbReference>
<dbReference type="FunFam" id="1.10.287.3700:FF:000001">
    <property type="entry name" value="PAN2-PAN3 deadenylation complex subunit PAN3"/>
    <property type="match status" value="1"/>
</dbReference>
<keyword evidence="6 16" id="KW-0812">Transmembrane</keyword>
<feature type="transmembrane region" description="Helical" evidence="16">
    <location>
        <begin position="86"/>
        <end position="107"/>
    </location>
</feature>
<dbReference type="GO" id="GO:0005524">
    <property type="term" value="F:ATP binding"/>
    <property type="evidence" value="ECO:0007669"/>
    <property type="project" value="UniProtKB-UniRule"/>
</dbReference>
<dbReference type="GO" id="GO:0016887">
    <property type="term" value="F:ATP hydrolysis activity"/>
    <property type="evidence" value="ECO:0007669"/>
    <property type="project" value="InterPro"/>
</dbReference>
<dbReference type="InterPro" id="IPR041332">
    <property type="entry name" value="Pan3_CK"/>
</dbReference>
<keyword evidence="12 16" id="KW-0472">Membrane</keyword>
<feature type="transmembrane region" description="Helical" evidence="16">
    <location>
        <begin position="792"/>
        <end position="819"/>
    </location>
</feature>
<feature type="transmembrane region" description="Helical" evidence="16">
    <location>
        <begin position="394"/>
        <end position="413"/>
    </location>
</feature>
<dbReference type="Pfam" id="PF00664">
    <property type="entry name" value="ABC_membrane"/>
    <property type="match status" value="1"/>
</dbReference>
<dbReference type="InterPro" id="IPR011527">
    <property type="entry name" value="ABC1_TM_dom"/>
</dbReference>
<dbReference type="Gene3D" id="1.20.5.5160">
    <property type="match status" value="1"/>
</dbReference>
<dbReference type="SMART" id="SM00382">
    <property type="entry name" value="AAA"/>
    <property type="match status" value="2"/>
</dbReference>
<comment type="similarity">
    <text evidence="13">Belongs to the protein kinase superfamily. PAN3 family.</text>
</comment>
<organism evidence="20 21">
    <name type="scientific">Cordyceps javanica</name>
    <dbReference type="NCBI Taxonomy" id="43265"/>
    <lineage>
        <taxon>Eukaryota</taxon>
        <taxon>Fungi</taxon>
        <taxon>Dikarya</taxon>
        <taxon>Ascomycota</taxon>
        <taxon>Pezizomycotina</taxon>
        <taxon>Sordariomycetes</taxon>
        <taxon>Hypocreomycetidae</taxon>
        <taxon>Hypocreales</taxon>
        <taxon>Cordycipitaceae</taxon>
        <taxon>Cordyceps</taxon>
    </lineage>
</organism>
<proteinExistence type="inferred from homology"/>
<name>A0A545VHG8_9HYPO</name>
<evidence type="ECO:0000259" key="18">
    <source>
        <dbReference type="PROSITE" id="PS50893"/>
    </source>
</evidence>
<feature type="domain" description="ABC transmembrane type-1" evidence="19">
    <location>
        <begin position="235"/>
        <end position="420"/>
    </location>
</feature>
<feature type="region of interest" description="Knob domain" evidence="13">
    <location>
        <begin position="1778"/>
        <end position="1877"/>
    </location>
</feature>
<evidence type="ECO:0000259" key="19">
    <source>
        <dbReference type="PROSITE" id="PS50929"/>
    </source>
</evidence>
<feature type="transmembrane region" description="Helical" evidence="16">
    <location>
        <begin position="356"/>
        <end position="382"/>
    </location>
</feature>
<feature type="binding site" evidence="13">
    <location>
        <begin position="1637"/>
        <end position="1638"/>
    </location>
    <ligand>
        <name>ATP</name>
        <dbReference type="ChEBI" id="CHEBI:30616"/>
    </ligand>
</feature>
<evidence type="ECO:0000256" key="8">
    <source>
        <dbReference type="ARBA" id="ARBA00022771"/>
    </source>
</evidence>
<keyword evidence="3" id="KW-1003">Cell membrane</keyword>
<dbReference type="GO" id="GO:0140359">
    <property type="term" value="F:ABC-type transporter activity"/>
    <property type="evidence" value="ECO:0007669"/>
    <property type="project" value="InterPro"/>
</dbReference>
<dbReference type="PROSITE" id="PS00211">
    <property type="entry name" value="ABC_TRANSPORTER_1"/>
    <property type="match status" value="2"/>
</dbReference>
<dbReference type="InterPro" id="IPR030844">
    <property type="entry name" value="PAN3"/>
</dbReference>
<dbReference type="Pfam" id="PF25586">
    <property type="entry name" value="zf-CCCH_PAN3"/>
    <property type="match status" value="1"/>
</dbReference>
<dbReference type="PROSITE" id="PS50929">
    <property type="entry name" value="ABC_TM1F"/>
    <property type="match status" value="2"/>
</dbReference>
<dbReference type="GO" id="GO:0031251">
    <property type="term" value="C:PAN complex"/>
    <property type="evidence" value="ECO:0007669"/>
    <property type="project" value="UniProtKB-UniRule"/>
</dbReference>
<dbReference type="GO" id="GO:0005886">
    <property type="term" value="C:plasma membrane"/>
    <property type="evidence" value="ECO:0007669"/>
    <property type="project" value="UniProtKB-SubCell"/>
</dbReference>
<evidence type="ECO:0000256" key="12">
    <source>
        <dbReference type="ARBA" id="ARBA00023136"/>
    </source>
</evidence>
<keyword evidence="7 13" id="KW-0547">Nucleotide-binding</keyword>
<dbReference type="SUPFAM" id="SSF90123">
    <property type="entry name" value="ABC transporter transmembrane region"/>
    <property type="match status" value="2"/>
</dbReference>
<keyword evidence="8 14" id="KW-0863">Zinc-finger</keyword>
<feature type="transmembrane region" description="Helical" evidence="16">
    <location>
        <begin position="60"/>
        <end position="80"/>
    </location>
</feature>
<dbReference type="GO" id="GO:0004672">
    <property type="term" value="F:protein kinase activity"/>
    <property type="evidence" value="ECO:0007669"/>
    <property type="project" value="InterPro"/>
</dbReference>
<evidence type="ECO:0000256" key="5">
    <source>
        <dbReference type="ARBA" id="ARBA00022664"/>
    </source>
</evidence>